<evidence type="ECO:0000313" key="3">
    <source>
        <dbReference type="Proteomes" id="UP000285523"/>
    </source>
</evidence>
<sequence>MADLVNFKRFKKRAEREAAAQLADVNRARFGRTKSQRALDDHRVSRANELLDQHKIGGEDAS</sequence>
<comment type="caution">
    <text evidence="2">The sequence shown here is derived from an EMBL/GenBank/DDBJ whole genome shotgun (WGS) entry which is preliminary data.</text>
</comment>
<dbReference type="EMBL" id="QYYD01000025">
    <property type="protein sequence ID" value="RJF69189.1"/>
    <property type="molecule type" value="Genomic_DNA"/>
</dbReference>
<feature type="region of interest" description="Disordered" evidence="1">
    <location>
        <begin position="34"/>
        <end position="62"/>
    </location>
</feature>
<feature type="compositionally biased region" description="Basic and acidic residues" evidence="1">
    <location>
        <begin position="37"/>
        <end position="62"/>
    </location>
</feature>
<gene>
    <name evidence="2" type="ORF">D4Q52_20875</name>
</gene>
<evidence type="ECO:0000313" key="2">
    <source>
        <dbReference type="EMBL" id="RJF69189.1"/>
    </source>
</evidence>
<organism evidence="2 3">
    <name type="scientific">Rhodopseudomonas palustris</name>
    <dbReference type="NCBI Taxonomy" id="1076"/>
    <lineage>
        <taxon>Bacteria</taxon>
        <taxon>Pseudomonadati</taxon>
        <taxon>Pseudomonadota</taxon>
        <taxon>Alphaproteobacteria</taxon>
        <taxon>Hyphomicrobiales</taxon>
        <taxon>Nitrobacteraceae</taxon>
        <taxon>Rhodopseudomonas</taxon>
    </lineage>
</organism>
<dbReference type="RefSeq" id="WP_119858504.1">
    <property type="nucleotide sequence ID" value="NZ_QYYD01000025.1"/>
</dbReference>
<name>A0A418V0C5_RHOPL</name>
<dbReference type="InterPro" id="IPR025227">
    <property type="entry name" value="DUF4169"/>
</dbReference>
<dbReference type="Proteomes" id="UP000285523">
    <property type="component" value="Unassembled WGS sequence"/>
</dbReference>
<evidence type="ECO:0000256" key="1">
    <source>
        <dbReference type="SAM" id="MobiDB-lite"/>
    </source>
</evidence>
<proteinExistence type="predicted"/>
<dbReference type="AlphaFoldDB" id="A0A418V0C5"/>
<dbReference type="Pfam" id="PF13770">
    <property type="entry name" value="DUF4169"/>
    <property type="match status" value="1"/>
</dbReference>
<dbReference type="OrthoDB" id="7173889at2"/>
<reference evidence="2 3" key="1">
    <citation type="submission" date="2018-09" db="EMBL/GenBank/DDBJ databases">
        <title>Draft genome sequence of Rhodopseudomonas palustris 2.1.18.</title>
        <authorList>
            <person name="Robertson S.L."/>
            <person name="Meyer T.E."/>
            <person name="Kyndt J.A."/>
        </authorList>
    </citation>
    <scope>NUCLEOTIDE SEQUENCE [LARGE SCALE GENOMIC DNA]</scope>
    <source>
        <strain evidence="2 3">2.1.18</strain>
    </source>
</reference>
<protein>
    <submittedName>
        <fullName evidence="2">DUF4169 family protein</fullName>
    </submittedName>
</protein>
<accession>A0A418V0C5</accession>